<dbReference type="PANTHER" id="PTHR30177:SF4">
    <property type="entry name" value="OSMOPROTECTANT IMPORT PERMEASE PROTEIN OSMW"/>
    <property type="match status" value="1"/>
</dbReference>
<dbReference type="InterPro" id="IPR000515">
    <property type="entry name" value="MetI-like"/>
</dbReference>
<evidence type="ECO:0000313" key="11">
    <source>
        <dbReference type="EMBL" id="TYP73707.1"/>
    </source>
</evidence>
<dbReference type="GO" id="GO:0022857">
    <property type="term" value="F:transmembrane transporter activity"/>
    <property type="evidence" value="ECO:0007669"/>
    <property type="project" value="InterPro"/>
</dbReference>
<evidence type="ECO:0000256" key="4">
    <source>
        <dbReference type="ARBA" id="ARBA00022989"/>
    </source>
</evidence>
<dbReference type="InterPro" id="IPR035906">
    <property type="entry name" value="MetI-like_sf"/>
</dbReference>
<keyword evidence="4 8" id="KW-1133">Transmembrane helix</keyword>
<evidence type="ECO:0000259" key="9">
    <source>
        <dbReference type="PROSITE" id="PS50928"/>
    </source>
</evidence>
<dbReference type="KEGG" id="nco:AAW31_07775"/>
<keyword evidence="2 8" id="KW-0813">Transport</keyword>
<gene>
    <name evidence="10" type="ORF">AAW31_07775</name>
    <name evidence="11" type="ORF">BCL69_109210</name>
</gene>
<dbReference type="PROSITE" id="PS50928">
    <property type="entry name" value="ABC_TM1"/>
    <property type="match status" value="1"/>
</dbReference>
<dbReference type="EMBL" id="VNHT01000092">
    <property type="protein sequence ID" value="TYP73707.1"/>
    <property type="molecule type" value="Genomic_DNA"/>
</dbReference>
<evidence type="ECO:0000256" key="6">
    <source>
        <dbReference type="ARBA" id="ARBA00035642"/>
    </source>
</evidence>
<dbReference type="PANTHER" id="PTHR30177">
    <property type="entry name" value="GLYCINE BETAINE/L-PROLINE TRANSPORT SYSTEM PERMEASE PROTEIN PROW"/>
    <property type="match status" value="1"/>
</dbReference>
<dbReference type="CDD" id="cd06261">
    <property type="entry name" value="TM_PBP2"/>
    <property type="match status" value="1"/>
</dbReference>
<dbReference type="SUPFAM" id="SSF53850">
    <property type="entry name" value="Periplasmic binding protein-like II"/>
    <property type="match status" value="1"/>
</dbReference>
<dbReference type="PATRIC" id="fig|44574.3.peg.1886"/>
<evidence type="ECO:0000256" key="2">
    <source>
        <dbReference type="ARBA" id="ARBA00022448"/>
    </source>
</evidence>
<evidence type="ECO:0000256" key="8">
    <source>
        <dbReference type="RuleBase" id="RU363032"/>
    </source>
</evidence>
<evidence type="ECO:0000256" key="7">
    <source>
        <dbReference type="ARBA" id="ARBA00035652"/>
    </source>
</evidence>
<dbReference type="Gene3D" id="3.40.190.120">
    <property type="entry name" value="Osmoprotection protein (prox), domain 2"/>
    <property type="match status" value="1"/>
</dbReference>
<evidence type="ECO:0000313" key="12">
    <source>
        <dbReference type="Proteomes" id="UP000034156"/>
    </source>
</evidence>
<dbReference type="GO" id="GO:0043190">
    <property type="term" value="C:ATP-binding cassette (ABC) transporter complex"/>
    <property type="evidence" value="ECO:0007669"/>
    <property type="project" value="InterPro"/>
</dbReference>
<dbReference type="Proteomes" id="UP000324176">
    <property type="component" value="Unassembled WGS sequence"/>
</dbReference>
<accession>A0A0F7KEW6</accession>
<reference evidence="12" key="1">
    <citation type="submission" date="2015-05" db="EMBL/GenBank/DDBJ databases">
        <title>Draft genome of Nitrosomonas communis strain Nm2.</title>
        <authorList>
            <person name="Kozlowski J.A."/>
            <person name="Kits K.D."/>
            <person name="Stein L.Y."/>
        </authorList>
    </citation>
    <scope>NUCLEOTIDE SEQUENCE [LARGE SCALE GENOMIC DNA]</scope>
    <source>
        <strain evidence="12">Nm2</strain>
    </source>
</reference>
<comment type="subcellular location">
    <subcellularLocation>
        <location evidence="1 8">Cell membrane</location>
        <topology evidence="1 8">Multi-pass membrane protein</topology>
    </subcellularLocation>
</comment>
<dbReference type="InterPro" id="IPR007210">
    <property type="entry name" value="ABC_Gly_betaine_transp_sub-bd"/>
</dbReference>
<dbReference type="Pfam" id="PF04069">
    <property type="entry name" value="OpuAC"/>
    <property type="match status" value="1"/>
</dbReference>
<name>A0A0F7KEW6_9PROT</name>
<feature type="transmembrane region" description="Helical" evidence="8">
    <location>
        <begin position="390"/>
        <end position="407"/>
    </location>
</feature>
<dbReference type="GO" id="GO:0031460">
    <property type="term" value="P:glycine betaine transport"/>
    <property type="evidence" value="ECO:0007669"/>
    <property type="project" value="UniProtKB-ARBA"/>
</dbReference>
<dbReference type="SUPFAM" id="SSF161098">
    <property type="entry name" value="MetI-like"/>
    <property type="match status" value="1"/>
</dbReference>
<evidence type="ECO:0000313" key="10">
    <source>
        <dbReference type="EMBL" id="AKH37723.1"/>
    </source>
</evidence>
<dbReference type="OrthoDB" id="9781705at2"/>
<feature type="transmembrane region" description="Helical" evidence="8">
    <location>
        <begin position="489"/>
        <end position="510"/>
    </location>
</feature>
<feature type="transmembrane region" description="Helical" evidence="8">
    <location>
        <begin position="332"/>
        <end position="353"/>
    </location>
</feature>
<feature type="transmembrane region" description="Helical" evidence="8">
    <location>
        <begin position="443"/>
        <end position="469"/>
    </location>
</feature>
<dbReference type="Proteomes" id="UP000034156">
    <property type="component" value="Chromosome"/>
</dbReference>
<sequence length="522" mass="55224">MIRQILIVAALLGILIPFHSLNGQVVDSRPVVIASKPFAESYLLAELFAQVLEAEGIRVDRRPGLGGTEITFGALRTGAIDVYPEYTGTAMLAILGEPPQSDAGAVFGRVSREFAARWAVRWLPPLGFENTYVIAMRKQTADEYELRTLSDLARASPRLRAGFTPDFIGREDGLEGLRTAYGLRPVSVRPLMQAVKYRALAEGAVDLIDGYSTDGLIDRNGLVVLEDDRGFFPPYQAAALVSAQLQQDRPDVIAALTVLSGRLDARTMRAFNRRVEVDDEPVELVAADALNQLGLGRAVGEVNAVPAVHSGSLTAYFWERRAALSKLAGRHLLLVTLSLLAAVAVAVPLGVVLGRAHAGAAEGTVRAVGLLQTIPSIALLAFMIPLLGIGMMPALVALFLYSLYPIVRNTYTGVRDASPEAVEAARALGMSDSQVLRHVRLPLAAPAIMAGVRTSAVIAVGTATLAAFIGAGGLGDPIVAGLALSDTQMILSGAIPAALLALGIDALLAIAEQWVRPGGLDR</sequence>
<comment type="similarity">
    <text evidence="8">Belongs to the binding-protein-dependent transport system permease family.</text>
</comment>
<keyword evidence="3 8" id="KW-0812">Transmembrane</keyword>
<proteinExistence type="inferred from homology"/>
<evidence type="ECO:0000256" key="5">
    <source>
        <dbReference type="ARBA" id="ARBA00023136"/>
    </source>
</evidence>
<evidence type="ECO:0000256" key="1">
    <source>
        <dbReference type="ARBA" id="ARBA00004651"/>
    </source>
</evidence>
<keyword evidence="12" id="KW-1185">Reference proteome</keyword>
<dbReference type="Gene3D" id="3.40.190.10">
    <property type="entry name" value="Periplasmic binding protein-like II"/>
    <property type="match status" value="1"/>
</dbReference>
<dbReference type="EMBL" id="CP011451">
    <property type="protein sequence ID" value="AKH37723.1"/>
    <property type="molecule type" value="Genomic_DNA"/>
</dbReference>
<dbReference type="Gene3D" id="1.10.3720.10">
    <property type="entry name" value="MetI-like"/>
    <property type="match status" value="1"/>
</dbReference>
<evidence type="ECO:0000256" key="3">
    <source>
        <dbReference type="ARBA" id="ARBA00022692"/>
    </source>
</evidence>
<dbReference type="RefSeq" id="WP_046849796.1">
    <property type="nucleotide sequence ID" value="NZ_CP011451.1"/>
</dbReference>
<dbReference type="Pfam" id="PF00528">
    <property type="entry name" value="BPD_transp_1"/>
    <property type="match status" value="1"/>
</dbReference>
<dbReference type="FunFam" id="1.10.3720.10:FF:000001">
    <property type="entry name" value="Glycine betaine ABC transporter, permease"/>
    <property type="match status" value="1"/>
</dbReference>
<reference evidence="10 12" key="2">
    <citation type="journal article" date="2016" name="Genome Announc.">
        <title>Genome Sequence of Nitrosomonas communis Strain Nm2, a Mesophilic Ammonia-Oxidizing Bacterium Isolated from Mediterranean Soil.</title>
        <authorList>
            <person name="Kozlowski J.A."/>
            <person name="Kits K.D."/>
            <person name="Stein L.Y."/>
        </authorList>
    </citation>
    <scope>NUCLEOTIDE SEQUENCE [LARGE SCALE GENOMIC DNA]</scope>
    <source>
        <strain evidence="10 12">Nm2</strain>
    </source>
</reference>
<organism evidence="10 12">
    <name type="scientific">Nitrosomonas communis</name>
    <dbReference type="NCBI Taxonomy" id="44574"/>
    <lineage>
        <taxon>Bacteria</taxon>
        <taxon>Pseudomonadati</taxon>
        <taxon>Pseudomonadota</taxon>
        <taxon>Betaproteobacteria</taxon>
        <taxon>Nitrosomonadales</taxon>
        <taxon>Nitrosomonadaceae</taxon>
        <taxon>Nitrosomonas</taxon>
    </lineage>
</organism>
<reference evidence="11 13" key="3">
    <citation type="submission" date="2019-07" db="EMBL/GenBank/DDBJ databases">
        <title>Active sludge and wastewater microbial communities from Klosterneuburg, Austria.</title>
        <authorList>
            <person name="Wagner M."/>
        </authorList>
    </citation>
    <scope>NUCLEOTIDE SEQUENCE [LARGE SCALE GENOMIC DNA]</scope>
    <source>
        <strain evidence="11 13">Nm2</strain>
    </source>
</reference>
<dbReference type="AlphaFoldDB" id="A0A0F7KEW6"/>
<feature type="domain" description="ABC transmembrane type-1" evidence="9">
    <location>
        <begin position="328"/>
        <end position="508"/>
    </location>
</feature>
<dbReference type="CDD" id="cd13528">
    <property type="entry name" value="PBP2_osmoprotectants"/>
    <property type="match status" value="1"/>
</dbReference>
<comment type="similarity">
    <text evidence="6">In the C-terminal section; belongs to the OsmX family.</text>
</comment>
<protein>
    <submittedName>
        <fullName evidence="11">Osmoprotectant transport system permease protein</fullName>
    </submittedName>
</protein>
<dbReference type="InterPro" id="IPR051204">
    <property type="entry name" value="ABC_transp_perm/SBD"/>
</dbReference>
<evidence type="ECO:0000313" key="13">
    <source>
        <dbReference type="Proteomes" id="UP000324176"/>
    </source>
</evidence>
<comment type="similarity">
    <text evidence="7">In the N-terminal section; belongs to the binding-protein-dependent transport system permease family.</text>
</comment>
<keyword evidence="5 8" id="KW-0472">Membrane</keyword>